<evidence type="ECO:0000313" key="8">
    <source>
        <dbReference type="Proteomes" id="UP000472260"/>
    </source>
</evidence>
<keyword evidence="8" id="KW-1185">Reference proteome</keyword>
<proteinExistence type="inferred from homology"/>
<dbReference type="NCBIfam" id="TIGR01032">
    <property type="entry name" value="rplT_bact"/>
    <property type="match status" value="1"/>
</dbReference>
<dbReference type="GO" id="GO:0006412">
    <property type="term" value="P:translation"/>
    <property type="evidence" value="ECO:0007669"/>
    <property type="project" value="InterPro"/>
</dbReference>
<accession>A0A671QN28</accession>
<evidence type="ECO:0000313" key="7">
    <source>
        <dbReference type="Ensembl" id="ENSSANP00000072301.1"/>
    </source>
</evidence>
<reference evidence="7" key="1">
    <citation type="submission" date="2025-08" db="UniProtKB">
        <authorList>
            <consortium name="Ensembl"/>
        </authorList>
    </citation>
    <scope>IDENTIFICATION</scope>
</reference>
<keyword evidence="3 6" id="KW-0687">Ribonucleoprotein</keyword>
<evidence type="ECO:0000256" key="3">
    <source>
        <dbReference type="ARBA" id="ARBA00023274"/>
    </source>
</evidence>
<dbReference type="GO" id="GO:0003735">
    <property type="term" value="F:structural constituent of ribosome"/>
    <property type="evidence" value="ECO:0007669"/>
    <property type="project" value="InterPro"/>
</dbReference>
<evidence type="ECO:0000256" key="5">
    <source>
        <dbReference type="ARBA" id="ARBA00076245"/>
    </source>
</evidence>
<reference evidence="7" key="2">
    <citation type="submission" date="2025-09" db="UniProtKB">
        <authorList>
            <consortium name="Ensembl"/>
        </authorList>
    </citation>
    <scope>IDENTIFICATION</scope>
</reference>
<name>A0A671QN28_9TELE</name>
<dbReference type="GO" id="GO:0005840">
    <property type="term" value="C:ribosome"/>
    <property type="evidence" value="ECO:0007669"/>
    <property type="project" value="UniProtKB-KW"/>
</dbReference>
<dbReference type="Proteomes" id="UP000472260">
    <property type="component" value="Unassembled WGS sequence"/>
</dbReference>
<dbReference type="SUPFAM" id="SSF74731">
    <property type="entry name" value="Ribosomal protein L20"/>
    <property type="match status" value="1"/>
</dbReference>
<dbReference type="CDD" id="cd07026">
    <property type="entry name" value="Ribosomal_L20"/>
    <property type="match status" value="1"/>
</dbReference>
<dbReference type="Gene3D" id="6.10.160.10">
    <property type="match status" value="1"/>
</dbReference>
<evidence type="ECO:0000256" key="1">
    <source>
        <dbReference type="ARBA" id="ARBA00007698"/>
    </source>
</evidence>
<dbReference type="FunFam" id="1.10.1900.20:FF:000001">
    <property type="entry name" value="50S ribosomal protein L20"/>
    <property type="match status" value="1"/>
</dbReference>
<dbReference type="PANTHER" id="PTHR10986">
    <property type="entry name" value="39S RIBOSOMAL PROTEIN L20"/>
    <property type="match status" value="1"/>
</dbReference>
<evidence type="ECO:0000256" key="4">
    <source>
        <dbReference type="ARBA" id="ARBA00072767"/>
    </source>
</evidence>
<dbReference type="Gene3D" id="1.10.1900.20">
    <property type="entry name" value="Ribosomal protein L20"/>
    <property type="match status" value="1"/>
</dbReference>
<dbReference type="Pfam" id="PF00453">
    <property type="entry name" value="Ribosomal_L20"/>
    <property type="match status" value="1"/>
</dbReference>
<gene>
    <name evidence="7" type="primary">mrpl20</name>
</gene>
<keyword evidence="2 6" id="KW-0689">Ribosomal protein</keyword>
<dbReference type="PRINTS" id="PR00062">
    <property type="entry name" value="RIBOSOMALL20"/>
</dbReference>
<dbReference type="GO" id="GO:0019843">
    <property type="term" value="F:rRNA binding"/>
    <property type="evidence" value="ECO:0007669"/>
    <property type="project" value="InterPro"/>
</dbReference>
<evidence type="ECO:0000256" key="6">
    <source>
        <dbReference type="RuleBase" id="RU000561"/>
    </source>
</evidence>
<organism evidence="7 8">
    <name type="scientific">Sinocyclocheilus anshuiensis</name>
    <dbReference type="NCBI Taxonomy" id="1608454"/>
    <lineage>
        <taxon>Eukaryota</taxon>
        <taxon>Metazoa</taxon>
        <taxon>Chordata</taxon>
        <taxon>Craniata</taxon>
        <taxon>Vertebrata</taxon>
        <taxon>Euteleostomi</taxon>
        <taxon>Actinopterygii</taxon>
        <taxon>Neopterygii</taxon>
        <taxon>Teleostei</taxon>
        <taxon>Ostariophysi</taxon>
        <taxon>Cypriniformes</taxon>
        <taxon>Cyprinidae</taxon>
        <taxon>Cyprininae</taxon>
        <taxon>Sinocyclocheilus</taxon>
    </lineage>
</organism>
<protein>
    <recommendedName>
        <fullName evidence="4">Large ribosomal subunit protein bL20m</fullName>
    </recommendedName>
    <alternativeName>
        <fullName evidence="5">39S ribosomal protein L20, mitochondrial</fullName>
    </alternativeName>
</protein>
<sequence>MTRMWCHVAGVLALLCSKSRFTGSVIMVFLTLSRWIRNRGPDRYWKVQELLKSARHFRGRKNRCYSLAVRAVRRAFVYASKARKAKRHSMRQLWIQRIAAASREQHMKYPALIHNLLKCSVQLNRRALCDLCISEPRSFKALAALACARRTEGLRAALGDGSLPPGVFSRITQPITAQHG</sequence>
<dbReference type="AlphaFoldDB" id="A0A671QN28"/>
<dbReference type="Ensembl" id="ENSSANT00000076867.1">
    <property type="protein sequence ID" value="ENSSANP00000072301.1"/>
    <property type="gene ID" value="ENSSANG00000036087.1"/>
</dbReference>
<evidence type="ECO:0000256" key="2">
    <source>
        <dbReference type="ARBA" id="ARBA00022980"/>
    </source>
</evidence>
<dbReference type="InterPro" id="IPR005813">
    <property type="entry name" value="Ribosomal_bL20"/>
</dbReference>
<dbReference type="GO" id="GO:1990904">
    <property type="term" value="C:ribonucleoprotein complex"/>
    <property type="evidence" value="ECO:0007669"/>
    <property type="project" value="UniProtKB-KW"/>
</dbReference>
<comment type="similarity">
    <text evidence="1 6">Belongs to the bacterial ribosomal protein bL20 family.</text>
</comment>
<dbReference type="InterPro" id="IPR035566">
    <property type="entry name" value="Ribosomal_protein_bL20_C"/>
</dbReference>